<proteinExistence type="predicted"/>
<dbReference type="InterPro" id="IPR010982">
    <property type="entry name" value="Lambda_DNA-bd_dom_sf"/>
</dbReference>
<dbReference type="Proteomes" id="UP000008461">
    <property type="component" value="Chromosome"/>
</dbReference>
<dbReference type="eggNOG" id="COG1396">
    <property type="taxonomic scope" value="Bacteria"/>
</dbReference>
<name>F4KZB8_HALH1</name>
<evidence type="ECO:0000313" key="2">
    <source>
        <dbReference type="EMBL" id="AEE48413.1"/>
    </source>
</evidence>
<protein>
    <submittedName>
        <fullName evidence="2">Helix-turn-helix domain protein</fullName>
    </submittedName>
</protein>
<dbReference type="Gene3D" id="1.10.260.40">
    <property type="entry name" value="lambda repressor-like DNA-binding domains"/>
    <property type="match status" value="1"/>
</dbReference>
<dbReference type="PROSITE" id="PS50943">
    <property type="entry name" value="HTH_CROC1"/>
    <property type="match status" value="1"/>
</dbReference>
<feature type="domain" description="HTH cro/C1-type" evidence="1">
    <location>
        <begin position="28"/>
        <end position="79"/>
    </location>
</feature>
<dbReference type="KEGG" id="hhy:Halhy_0503"/>
<organism evidence="2 3">
    <name type="scientific">Haliscomenobacter hydrossis (strain ATCC 27775 / DSM 1100 / LMG 10767 / O)</name>
    <dbReference type="NCBI Taxonomy" id="760192"/>
    <lineage>
        <taxon>Bacteria</taxon>
        <taxon>Pseudomonadati</taxon>
        <taxon>Bacteroidota</taxon>
        <taxon>Saprospiria</taxon>
        <taxon>Saprospirales</taxon>
        <taxon>Haliscomenobacteraceae</taxon>
        <taxon>Haliscomenobacter</taxon>
    </lineage>
</organism>
<reference key="2">
    <citation type="submission" date="2011-04" db="EMBL/GenBank/DDBJ databases">
        <title>Complete sequence of chromosome of Haliscomenobacter hydrossis DSM 1100.</title>
        <authorList>
            <consortium name="US DOE Joint Genome Institute (JGI-PGF)"/>
            <person name="Lucas S."/>
            <person name="Han J."/>
            <person name="Lapidus A."/>
            <person name="Bruce D."/>
            <person name="Goodwin L."/>
            <person name="Pitluck S."/>
            <person name="Peters L."/>
            <person name="Kyrpides N."/>
            <person name="Mavromatis K."/>
            <person name="Ivanova N."/>
            <person name="Ovchinnikova G."/>
            <person name="Pagani I."/>
            <person name="Daligault H."/>
            <person name="Detter J.C."/>
            <person name="Han C."/>
            <person name="Land M."/>
            <person name="Hauser L."/>
            <person name="Markowitz V."/>
            <person name="Cheng J.-F."/>
            <person name="Hugenholtz P."/>
            <person name="Woyke T."/>
            <person name="Wu D."/>
            <person name="Verbarg S."/>
            <person name="Frueling A."/>
            <person name="Brambilla E."/>
            <person name="Klenk H.-P."/>
            <person name="Eisen J.A."/>
        </authorList>
    </citation>
    <scope>NUCLEOTIDE SEQUENCE</scope>
    <source>
        <strain>DSM 1100</strain>
    </source>
</reference>
<dbReference type="HOGENOM" id="CLU_153788_4_1_10"/>
<dbReference type="STRING" id="760192.Halhy_0503"/>
<dbReference type="GO" id="GO:0003677">
    <property type="term" value="F:DNA binding"/>
    <property type="evidence" value="ECO:0007669"/>
    <property type="project" value="InterPro"/>
</dbReference>
<dbReference type="Pfam" id="PF01381">
    <property type="entry name" value="HTH_3"/>
    <property type="match status" value="1"/>
</dbReference>
<accession>F4KZB8</accession>
<dbReference type="InterPro" id="IPR001387">
    <property type="entry name" value="Cro/C1-type_HTH"/>
</dbReference>
<evidence type="ECO:0000313" key="3">
    <source>
        <dbReference type="Proteomes" id="UP000008461"/>
    </source>
</evidence>
<sequence length="102" mass="11448">MAKILSKMNFGLSKKPADYLQEIAKRHKVLRKQAGFSQSELAKRSGVSLGSLKRFETIGQISLESLLLLADVLNRLDDFDAVLKPIENLETIEKLFSDKTRG</sequence>
<keyword evidence="3" id="KW-1185">Reference proteome</keyword>
<dbReference type="AlphaFoldDB" id="F4KZB8"/>
<dbReference type="CDD" id="cd00093">
    <property type="entry name" value="HTH_XRE"/>
    <property type="match status" value="1"/>
</dbReference>
<dbReference type="SUPFAM" id="SSF47413">
    <property type="entry name" value="lambda repressor-like DNA-binding domains"/>
    <property type="match status" value="1"/>
</dbReference>
<dbReference type="SMART" id="SM00530">
    <property type="entry name" value="HTH_XRE"/>
    <property type="match status" value="1"/>
</dbReference>
<dbReference type="EMBL" id="CP002691">
    <property type="protein sequence ID" value="AEE48413.1"/>
    <property type="molecule type" value="Genomic_DNA"/>
</dbReference>
<gene>
    <name evidence="2" type="ordered locus">Halhy_0503</name>
</gene>
<reference evidence="2 3" key="1">
    <citation type="journal article" date="2011" name="Stand. Genomic Sci.">
        <title>Complete genome sequence of Haliscomenobacter hydrossis type strain (O).</title>
        <authorList>
            <consortium name="US DOE Joint Genome Institute (JGI-PGF)"/>
            <person name="Daligault H."/>
            <person name="Lapidus A."/>
            <person name="Zeytun A."/>
            <person name="Nolan M."/>
            <person name="Lucas S."/>
            <person name="Del Rio T.G."/>
            <person name="Tice H."/>
            <person name="Cheng J.F."/>
            <person name="Tapia R."/>
            <person name="Han C."/>
            <person name="Goodwin L."/>
            <person name="Pitluck S."/>
            <person name="Liolios K."/>
            <person name="Pagani I."/>
            <person name="Ivanova N."/>
            <person name="Huntemann M."/>
            <person name="Mavromatis K."/>
            <person name="Mikhailova N."/>
            <person name="Pati A."/>
            <person name="Chen A."/>
            <person name="Palaniappan K."/>
            <person name="Land M."/>
            <person name="Hauser L."/>
            <person name="Brambilla E.M."/>
            <person name="Rohde M."/>
            <person name="Verbarg S."/>
            <person name="Goker M."/>
            <person name="Bristow J."/>
            <person name="Eisen J.A."/>
            <person name="Markowitz V."/>
            <person name="Hugenholtz P."/>
            <person name="Kyrpides N.C."/>
            <person name="Klenk H.P."/>
            <person name="Woyke T."/>
        </authorList>
    </citation>
    <scope>NUCLEOTIDE SEQUENCE [LARGE SCALE GENOMIC DNA]</scope>
    <source>
        <strain evidence="3">ATCC 27775 / DSM 1100 / LMG 10767 / O</strain>
    </source>
</reference>
<evidence type="ECO:0000259" key="1">
    <source>
        <dbReference type="PROSITE" id="PS50943"/>
    </source>
</evidence>